<keyword evidence="2" id="KW-0732">Signal</keyword>
<sequence length="128" mass="13432">MNRTLPAAAAAVLALTSTVWLAGCATTPMPTTELIVADAAVKNASTSTNSANAPAELQLAVSKLALARQAEADKDYERAKWLAEEAQVDAQAADMHAQSTQSRKAAKDSQDAARVLSEELRRNAKPGN</sequence>
<feature type="domain" description="DUF4398" evidence="3">
    <location>
        <begin position="33"/>
        <end position="108"/>
    </location>
</feature>
<proteinExistence type="predicted"/>
<evidence type="ECO:0000256" key="1">
    <source>
        <dbReference type="SAM" id="MobiDB-lite"/>
    </source>
</evidence>
<feature type="signal peptide" evidence="2">
    <location>
        <begin position="1"/>
        <end position="22"/>
    </location>
</feature>
<dbReference type="InterPro" id="IPR025511">
    <property type="entry name" value="DUF4398"/>
</dbReference>
<dbReference type="RefSeq" id="WP_320425501.1">
    <property type="nucleotide sequence ID" value="NZ_JAXCLA010000008.1"/>
</dbReference>
<feature type="region of interest" description="Disordered" evidence="1">
    <location>
        <begin position="88"/>
        <end position="128"/>
    </location>
</feature>
<organism evidence="4 5">
    <name type="scientific">Roseateles agri</name>
    <dbReference type="NCBI Taxonomy" id="3098619"/>
    <lineage>
        <taxon>Bacteria</taxon>
        <taxon>Pseudomonadati</taxon>
        <taxon>Pseudomonadota</taxon>
        <taxon>Betaproteobacteria</taxon>
        <taxon>Burkholderiales</taxon>
        <taxon>Sphaerotilaceae</taxon>
        <taxon>Roseateles</taxon>
    </lineage>
</organism>
<feature type="compositionally biased region" description="Basic and acidic residues" evidence="1">
    <location>
        <begin position="105"/>
        <end position="122"/>
    </location>
</feature>
<keyword evidence="5" id="KW-1185">Reference proteome</keyword>
<evidence type="ECO:0000313" key="4">
    <source>
        <dbReference type="EMBL" id="MDY0747537.1"/>
    </source>
</evidence>
<dbReference type="PROSITE" id="PS51257">
    <property type="entry name" value="PROKAR_LIPOPROTEIN"/>
    <property type="match status" value="1"/>
</dbReference>
<dbReference type="Proteomes" id="UP001285263">
    <property type="component" value="Unassembled WGS sequence"/>
</dbReference>
<evidence type="ECO:0000256" key="2">
    <source>
        <dbReference type="SAM" id="SignalP"/>
    </source>
</evidence>
<reference evidence="4 5" key="1">
    <citation type="submission" date="2023-11" db="EMBL/GenBank/DDBJ databases">
        <title>Paucibacter sp. nov., isolated from fresh soil in Korea.</title>
        <authorList>
            <person name="Le N.T.T."/>
        </authorList>
    </citation>
    <scope>NUCLEOTIDE SEQUENCE [LARGE SCALE GENOMIC DNA]</scope>
    <source>
        <strain evidence="4 5">R3-3</strain>
    </source>
</reference>
<name>A0ABU5DR68_9BURK</name>
<accession>A0ABU5DR68</accession>
<dbReference type="Gene3D" id="1.20.1270.390">
    <property type="match status" value="1"/>
</dbReference>
<feature type="chain" id="PRO_5046748591" evidence="2">
    <location>
        <begin position="23"/>
        <end position="128"/>
    </location>
</feature>
<evidence type="ECO:0000313" key="5">
    <source>
        <dbReference type="Proteomes" id="UP001285263"/>
    </source>
</evidence>
<evidence type="ECO:0000259" key="3">
    <source>
        <dbReference type="Pfam" id="PF14346"/>
    </source>
</evidence>
<protein>
    <submittedName>
        <fullName evidence="4">DUF4398 domain-containing protein</fullName>
    </submittedName>
</protein>
<dbReference type="Pfam" id="PF14346">
    <property type="entry name" value="DUF4398"/>
    <property type="match status" value="1"/>
</dbReference>
<dbReference type="EMBL" id="JAXCLA010000008">
    <property type="protein sequence ID" value="MDY0747537.1"/>
    <property type="molecule type" value="Genomic_DNA"/>
</dbReference>
<gene>
    <name evidence="4" type="ORF">SNE35_23745</name>
</gene>
<comment type="caution">
    <text evidence="4">The sequence shown here is derived from an EMBL/GenBank/DDBJ whole genome shotgun (WGS) entry which is preliminary data.</text>
</comment>